<evidence type="ECO:0000256" key="1">
    <source>
        <dbReference type="ARBA" id="ARBA00023015"/>
    </source>
</evidence>
<dbReference type="PANTHER" id="PTHR43132:SF2">
    <property type="entry name" value="ARSENICAL RESISTANCE OPERON REPRESSOR ARSR-RELATED"/>
    <property type="match status" value="1"/>
</dbReference>
<comment type="caution">
    <text evidence="5">The sequence shown here is derived from an EMBL/GenBank/DDBJ whole genome shotgun (WGS) entry which is preliminary data.</text>
</comment>
<dbReference type="SMART" id="SM00418">
    <property type="entry name" value="HTH_ARSR"/>
    <property type="match status" value="1"/>
</dbReference>
<organism evidence="5 6">
    <name type="scientific">Lysobacter brunescens</name>
    <dbReference type="NCBI Taxonomy" id="262323"/>
    <lineage>
        <taxon>Bacteria</taxon>
        <taxon>Pseudomonadati</taxon>
        <taxon>Pseudomonadota</taxon>
        <taxon>Gammaproteobacteria</taxon>
        <taxon>Lysobacterales</taxon>
        <taxon>Lysobacteraceae</taxon>
        <taxon>Lysobacter</taxon>
    </lineage>
</organism>
<dbReference type="EMBL" id="JBHTIF010000003">
    <property type="protein sequence ID" value="MFD0727031.1"/>
    <property type="molecule type" value="Genomic_DNA"/>
</dbReference>
<dbReference type="PRINTS" id="PR00778">
    <property type="entry name" value="HTHARSR"/>
</dbReference>
<dbReference type="Gene3D" id="1.10.10.10">
    <property type="entry name" value="Winged helix-like DNA-binding domain superfamily/Winged helix DNA-binding domain"/>
    <property type="match status" value="1"/>
</dbReference>
<proteinExistence type="predicted"/>
<dbReference type="Proteomes" id="UP001597110">
    <property type="component" value="Unassembled WGS sequence"/>
</dbReference>
<dbReference type="PANTHER" id="PTHR43132">
    <property type="entry name" value="ARSENICAL RESISTANCE OPERON REPRESSOR ARSR-RELATED"/>
    <property type="match status" value="1"/>
</dbReference>
<evidence type="ECO:0000313" key="6">
    <source>
        <dbReference type="Proteomes" id="UP001597110"/>
    </source>
</evidence>
<keyword evidence="6" id="KW-1185">Reference proteome</keyword>
<keyword evidence="2" id="KW-0238">DNA-binding</keyword>
<keyword evidence="3" id="KW-0804">Transcription</keyword>
<dbReference type="PROSITE" id="PS50987">
    <property type="entry name" value="HTH_ARSR_2"/>
    <property type="match status" value="1"/>
</dbReference>
<dbReference type="CDD" id="cd00090">
    <property type="entry name" value="HTH_ARSR"/>
    <property type="match status" value="1"/>
</dbReference>
<dbReference type="Pfam" id="PF12840">
    <property type="entry name" value="HTH_20"/>
    <property type="match status" value="1"/>
</dbReference>
<reference evidence="6" key="1">
    <citation type="journal article" date="2019" name="Int. J. Syst. Evol. Microbiol.">
        <title>The Global Catalogue of Microorganisms (GCM) 10K type strain sequencing project: providing services to taxonomists for standard genome sequencing and annotation.</title>
        <authorList>
            <consortium name="The Broad Institute Genomics Platform"/>
            <consortium name="The Broad Institute Genome Sequencing Center for Infectious Disease"/>
            <person name="Wu L."/>
            <person name="Ma J."/>
        </authorList>
    </citation>
    <scope>NUCLEOTIDE SEQUENCE [LARGE SCALE GENOMIC DNA]</scope>
    <source>
        <strain evidence="6">CCUG 55585</strain>
    </source>
</reference>
<protein>
    <submittedName>
        <fullName evidence="5">ArsR/SmtB family transcription factor</fullName>
    </submittedName>
</protein>
<feature type="domain" description="HTH arsR-type" evidence="4">
    <location>
        <begin position="1"/>
        <end position="95"/>
    </location>
</feature>
<dbReference type="InterPro" id="IPR011991">
    <property type="entry name" value="ArsR-like_HTH"/>
</dbReference>
<dbReference type="InterPro" id="IPR036390">
    <property type="entry name" value="WH_DNA-bd_sf"/>
</dbReference>
<gene>
    <name evidence="5" type="ORF">ACFQ0E_15660</name>
</gene>
<evidence type="ECO:0000256" key="3">
    <source>
        <dbReference type="ARBA" id="ARBA00023163"/>
    </source>
</evidence>
<dbReference type="SUPFAM" id="SSF46785">
    <property type="entry name" value="Winged helix' DNA-binding domain"/>
    <property type="match status" value="1"/>
</dbReference>
<evidence type="ECO:0000259" key="4">
    <source>
        <dbReference type="PROSITE" id="PS50987"/>
    </source>
</evidence>
<accession>A0ABW2YF61</accession>
<sequence>MEIKDATLALAALGQTTRLSVFRLLVEAGPEGRMAGDIADALSLPGATLSFHLKELASVGLIQGEPRGRFICYRADFGRMTELIAFLTHNCCGGQANACLPVCAPADACAGADRCA</sequence>
<evidence type="ECO:0000313" key="5">
    <source>
        <dbReference type="EMBL" id="MFD0727031.1"/>
    </source>
</evidence>
<dbReference type="InterPro" id="IPR036388">
    <property type="entry name" value="WH-like_DNA-bd_sf"/>
</dbReference>
<name>A0ABW2YF61_9GAMM</name>
<dbReference type="RefSeq" id="WP_386825383.1">
    <property type="nucleotide sequence ID" value="NZ_JBHTIF010000003.1"/>
</dbReference>
<evidence type="ECO:0000256" key="2">
    <source>
        <dbReference type="ARBA" id="ARBA00023125"/>
    </source>
</evidence>
<keyword evidence="1" id="KW-0805">Transcription regulation</keyword>
<dbReference type="InterPro" id="IPR001845">
    <property type="entry name" value="HTH_ArsR_DNA-bd_dom"/>
</dbReference>
<dbReference type="InterPro" id="IPR051011">
    <property type="entry name" value="Metal_resp_trans_reg"/>
</dbReference>